<feature type="domain" description="Lipoyl-binding" evidence="2">
    <location>
        <begin position="1"/>
        <end position="70"/>
    </location>
</feature>
<dbReference type="InterPro" id="IPR000089">
    <property type="entry name" value="Biotin_lipoyl"/>
</dbReference>
<dbReference type="InterPro" id="IPR050709">
    <property type="entry name" value="Biotin_Carboxyl_Carrier/Decarb"/>
</dbReference>
<dbReference type="PROSITE" id="PS50968">
    <property type="entry name" value="BIOTINYL_LIPOYL"/>
    <property type="match status" value="1"/>
</dbReference>
<dbReference type="Gene3D" id="2.40.50.100">
    <property type="match status" value="1"/>
</dbReference>
<keyword evidence="4" id="KW-1185">Reference proteome</keyword>
<dbReference type="PANTHER" id="PTHR45266">
    <property type="entry name" value="OXALOACETATE DECARBOXYLASE ALPHA CHAIN"/>
    <property type="match status" value="1"/>
</dbReference>
<comment type="caution">
    <text evidence="3">The sequence shown here is derived from an EMBL/GenBank/DDBJ whole genome shotgun (WGS) entry which is preliminary data.</text>
</comment>
<dbReference type="CDD" id="cd06850">
    <property type="entry name" value="biotinyl_domain"/>
    <property type="match status" value="1"/>
</dbReference>
<evidence type="ECO:0000313" key="4">
    <source>
        <dbReference type="Proteomes" id="UP001551675"/>
    </source>
</evidence>
<evidence type="ECO:0000259" key="2">
    <source>
        <dbReference type="PROSITE" id="PS50968"/>
    </source>
</evidence>
<dbReference type="NCBIfam" id="NF004547">
    <property type="entry name" value="PRK05889.1"/>
    <property type="match status" value="1"/>
</dbReference>
<sequence length="72" mass="7719">MHEVRTELTASVWKIVVPVGASVRQGDEIAILESMKMEIPIEAPVSGVVTEFLVEEGAAVQEGDLLARISAD</sequence>
<organism evidence="3 4">
    <name type="scientific">Microtetraspora glauca</name>
    <dbReference type="NCBI Taxonomy" id="1996"/>
    <lineage>
        <taxon>Bacteria</taxon>
        <taxon>Bacillati</taxon>
        <taxon>Actinomycetota</taxon>
        <taxon>Actinomycetes</taxon>
        <taxon>Streptosporangiales</taxon>
        <taxon>Streptosporangiaceae</taxon>
        <taxon>Microtetraspora</taxon>
    </lineage>
</organism>
<dbReference type="SUPFAM" id="SSF51230">
    <property type="entry name" value="Single hybrid motif"/>
    <property type="match status" value="1"/>
</dbReference>
<reference evidence="3 4" key="1">
    <citation type="submission" date="2024-06" db="EMBL/GenBank/DDBJ databases">
        <title>The Natural Products Discovery Center: Release of the First 8490 Sequenced Strains for Exploring Actinobacteria Biosynthetic Diversity.</title>
        <authorList>
            <person name="Kalkreuter E."/>
            <person name="Kautsar S.A."/>
            <person name="Yang D."/>
            <person name="Bader C.D."/>
            <person name="Teijaro C.N."/>
            <person name="Fluegel L."/>
            <person name="Davis C.M."/>
            <person name="Simpson J.R."/>
            <person name="Lauterbach L."/>
            <person name="Steele A.D."/>
            <person name="Gui C."/>
            <person name="Meng S."/>
            <person name="Li G."/>
            <person name="Viehrig K."/>
            <person name="Ye F."/>
            <person name="Su P."/>
            <person name="Kiefer A.F."/>
            <person name="Nichols A."/>
            <person name="Cepeda A.J."/>
            <person name="Yan W."/>
            <person name="Fan B."/>
            <person name="Jiang Y."/>
            <person name="Adhikari A."/>
            <person name="Zheng C.-J."/>
            <person name="Schuster L."/>
            <person name="Cowan T.M."/>
            <person name="Smanski M.J."/>
            <person name="Chevrette M.G."/>
            <person name="De Carvalho L.P.S."/>
            <person name="Shen B."/>
        </authorList>
    </citation>
    <scope>NUCLEOTIDE SEQUENCE [LARGE SCALE GENOMIC DNA]</scope>
    <source>
        <strain evidence="3 4">NPDC050100</strain>
    </source>
</reference>
<dbReference type="RefSeq" id="WP_061254255.1">
    <property type="nucleotide sequence ID" value="NZ_JBFALK010000037.1"/>
</dbReference>
<gene>
    <name evidence="3" type="ORF">AB0I59_40465</name>
</gene>
<dbReference type="InterPro" id="IPR011053">
    <property type="entry name" value="Single_hybrid_motif"/>
</dbReference>
<keyword evidence="1" id="KW-0092">Biotin</keyword>
<evidence type="ECO:0000256" key="1">
    <source>
        <dbReference type="ARBA" id="ARBA00023267"/>
    </source>
</evidence>
<proteinExistence type="predicted"/>
<dbReference type="PANTHER" id="PTHR45266:SF3">
    <property type="entry name" value="OXALOACETATE DECARBOXYLASE ALPHA CHAIN"/>
    <property type="match status" value="1"/>
</dbReference>
<evidence type="ECO:0000313" key="3">
    <source>
        <dbReference type="EMBL" id="MEV0974901.1"/>
    </source>
</evidence>
<dbReference type="Proteomes" id="UP001551675">
    <property type="component" value="Unassembled WGS sequence"/>
</dbReference>
<dbReference type="Pfam" id="PF00364">
    <property type="entry name" value="Biotin_lipoyl"/>
    <property type="match status" value="1"/>
</dbReference>
<dbReference type="EMBL" id="JBFALK010000037">
    <property type="protein sequence ID" value="MEV0974901.1"/>
    <property type="molecule type" value="Genomic_DNA"/>
</dbReference>
<name>A0ABV3GTE3_MICGL</name>
<accession>A0ABV3GTE3</accession>
<protein>
    <submittedName>
        <fullName evidence="3">Biotin/lipoyl-binding carrier protein</fullName>
    </submittedName>
</protein>